<feature type="transmembrane region" description="Helical" evidence="1">
    <location>
        <begin position="352"/>
        <end position="376"/>
    </location>
</feature>
<feature type="transmembrane region" description="Helical" evidence="1">
    <location>
        <begin position="110"/>
        <end position="132"/>
    </location>
</feature>
<dbReference type="Pfam" id="PF01970">
    <property type="entry name" value="TctA"/>
    <property type="match status" value="1"/>
</dbReference>
<feature type="transmembrane region" description="Helical" evidence="1">
    <location>
        <begin position="317"/>
        <end position="340"/>
    </location>
</feature>
<evidence type="ECO:0000259" key="2">
    <source>
        <dbReference type="Pfam" id="PF01970"/>
    </source>
</evidence>
<name>A0A838AG68_9PSEU</name>
<protein>
    <submittedName>
        <fullName evidence="3">Tripartite tricarboxylate transporter permease</fullName>
    </submittedName>
</protein>
<evidence type="ECO:0000256" key="1">
    <source>
        <dbReference type="SAM" id="Phobius"/>
    </source>
</evidence>
<keyword evidence="1" id="KW-0472">Membrane</keyword>
<keyword evidence="4" id="KW-1185">Reference proteome</keyword>
<dbReference type="RefSeq" id="WP_180894897.1">
    <property type="nucleotide sequence ID" value="NZ_JACCKD010000009.1"/>
</dbReference>
<comment type="caution">
    <text evidence="3">The sequence shown here is derived from an EMBL/GenBank/DDBJ whole genome shotgun (WGS) entry which is preliminary data.</text>
</comment>
<evidence type="ECO:0000313" key="4">
    <source>
        <dbReference type="Proteomes" id="UP000582974"/>
    </source>
</evidence>
<dbReference type="Proteomes" id="UP000582974">
    <property type="component" value="Unassembled WGS sequence"/>
</dbReference>
<feature type="transmembrane region" description="Helical" evidence="1">
    <location>
        <begin position="20"/>
        <end position="39"/>
    </location>
</feature>
<accession>A0A838AG68</accession>
<dbReference type="PANTHER" id="PTHR35342:SF5">
    <property type="entry name" value="TRICARBOXYLIC TRANSPORT PROTEIN"/>
    <property type="match status" value="1"/>
</dbReference>
<feature type="domain" description="DUF112" evidence="2">
    <location>
        <begin position="20"/>
        <end position="437"/>
    </location>
</feature>
<proteinExistence type="predicted"/>
<dbReference type="AlphaFoldDB" id="A0A838AG68"/>
<feature type="transmembrane region" description="Helical" evidence="1">
    <location>
        <begin position="468"/>
        <end position="488"/>
    </location>
</feature>
<sequence>MDTLTQLVSGFSVALSPENLLFVFVGVLAGTIIGILPGLGPMTAIALMIPIAFGMDPTTAIIMLAGVYYGAVFGGSTSSILLNAPGIAGTVATSFDGYPMARDGRAGKALAVAAIASFVGGTVGVVGLMLIAPTLSKVAVSFGPAEYFGLMVLGLTAVVSLAGKNVTKGLISAVVGVIIALVGIDSATGTLRFTFDRPELYEGIDFLIVALGVFALAEVFVLLSRRGHGGAQGGVTSLRLSKREVRAMTPSALRGSVLGFFTGVLPGAGATVASFLSYSTEKRIASDGDTFGSGNIKGVAAPEAGNNGAAIGSFVPLLTLGVPGSGTTAILLGALLVLGVQPGPMMLEQHPGVFWGVVASMYIGSIVLLILNLPLIPLFAKVLNTPKAVLLPLVVVFCVMGVYGLSFSVFDLWLLIGFGVLGFLMRANSFPAAPLILGLILGGLMERNMRQALQISGGDWSVFVTQPIPAVLLGLAAASLLPTVIGLIRRRRERADREREVPAA</sequence>
<organism evidence="3 4">
    <name type="scientific">Haloechinothrix aidingensis</name>
    <dbReference type="NCBI Taxonomy" id="2752311"/>
    <lineage>
        <taxon>Bacteria</taxon>
        <taxon>Bacillati</taxon>
        <taxon>Actinomycetota</taxon>
        <taxon>Actinomycetes</taxon>
        <taxon>Pseudonocardiales</taxon>
        <taxon>Pseudonocardiaceae</taxon>
        <taxon>Haloechinothrix</taxon>
    </lineage>
</organism>
<keyword evidence="1" id="KW-1133">Transmembrane helix</keyword>
<evidence type="ECO:0000313" key="3">
    <source>
        <dbReference type="EMBL" id="MBA0128117.1"/>
    </source>
</evidence>
<feature type="transmembrane region" description="Helical" evidence="1">
    <location>
        <begin position="388"/>
        <end position="405"/>
    </location>
</feature>
<feature type="transmembrane region" description="Helical" evidence="1">
    <location>
        <begin position="203"/>
        <end position="223"/>
    </location>
</feature>
<feature type="transmembrane region" description="Helical" evidence="1">
    <location>
        <begin position="252"/>
        <end position="276"/>
    </location>
</feature>
<dbReference type="EMBL" id="JACCKD010000009">
    <property type="protein sequence ID" value="MBA0128117.1"/>
    <property type="molecule type" value="Genomic_DNA"/>
</dbReference>
<feature type="transmembrane region" description="Helical" evidence="1">
    <location>
        <begin position="412"/>
        <end position="441"/>
    </location>
</feature>
<dbReference type="InterPro" id="IPR002823">
    <property type="entry name" value="DUF112_TM"/>
</dbReference>
<dbReference type="PANTHER" id="PTHR35342">
    <property type="entry name" value="TRICARBOXYLIC TRANSPORT PROTEIN"/>
    <property type="match status" value="1"/>
</dbReference>
<feature type="transmembrane region" description="Helical" evidence="1">
    <location>
        <begin position="170"/>
        <end position="191"/>
    </location>
</feature>
<feature type="transmembrane region" description="Helical" evidence="1">
    <location>
        <begin position="144"/>
        <end position="163"/>
    </location>
</feature>
<keyword evidence="1" id="KW-0812">Transmembrane</keyword>
<gene>
    <name evidence="3" type="ORF">H0B56_21440</name>
</gene>
<reference evidence="3 4" key="1">
    <citation type="submission" date="2020-07" db="EMBL/GenBank/DDBJ databases">
        <title>Genome of Haloechinothrix sp.</title>
        <authorList>
            <person name="Tang S.-K."/>
            <person name="Yang L."/>
            <person name="Zhu W.-Y."/>
        </authorList>
    </citation>
    <scope>NUCLEOTIDE SEQUENCE [LARGE SCALE GENOMIC DNA]</scope>
    <source>
        <strain evidence="3 4">YIM 98757</strain>
    </source>
</reference>